<evidence type="ECO:0000256" key="4">
    <source>
        <dbReference type="ARBA" id="ARBA00022723"/>
    </source>
</evidence>
<dbReference type="Gene3D" id="3.30.420.40">
    <property type="match status" value="2"/>
</dbReference>
<dbReference type="GO" id="GO:0046872">
    <property type="term" value="F:metal ion binding"/>
    <property type="evidence" value="ECO:0007669"/>
    <property type="project" value="UniProtKB-KW"/>
</dbReference>
<dbReference type="EMBL" id="CP065321">
    <property type="protein sequence ID" value="QQR29293.1"/>
    <property type="molecule type" value="Genomic_DNA"/>
</dbReference>
<dbReference type="SUPFAM" id="SSF53067">
    <property type="entry name" value="Actin-like ATPase domain"/>
    <property type="match status" value="1"/>
</dbReference>
<evidence type="ECO:0000256" key="5">
    <source>
        <dbReference type="ARBA" id="ARBA00023315"/>
    </source>
</evidence>
<feature type="domain" description="Gcp-like" evidence="7">
    <location>
        <begin position="45"/>
        <end position="298"/>
    </location>
</feature>
<dbReference type="Pfam" id="PF00814">
    <property type="entry name" value="TsaD"/>
    <property type="match status" value="1"/>
</dbReference>
<dbReference type="GO" id="GO:0008033">
    <property type="term" value="P:tRNA processing"/>
    <property type="evidence" value="ECO:0007669"/>
    <property type="project" value="UniProtKB-KW"/>
</dbReference>
<proteinExistence type="predicted"/>
<evidence type="ECO:0000256" key="6">
    <source>
        <dbReference type="ARBA" id="ARBA00048117"/>
    </source>
</evidence>
<dbReference type="GO" id="GO:0061711">
    <property type="term" value="F:tRNA N(6)-L-threonylcarbamoyladenine synthase activity"/>
    <property type="evidence" value="ECO:0007669"/>
    <property type="project" value="UniProtKB-EC"/>
</dbReference>
<reference evidence="8" key="1">
    <citation type="journal article" date="2017" name="Genome Announc.">
        <title>High-Quality Whole-Genome Sequences of the Oligo-Mouse-Microbiota Bacterial Community.</title>
        <authorList>
            <person name="Garzetti D."/>
            <person name="Brugiroux S."/>
            <person name="Bunk B."/>
            <person name="Pukall R."/>
            <person name="McCoy K.D."/>
            <person name="Macpherson A.J."/>
            <person name="Stecher B."/>
        </authorList>
    </citation>
    <scope>NUCLEOTIDE SEQUENCE</scope>
    <source>
        <strain evidence="8">KB18</strain>
    </source>
</reference>
<evidence type="ECO:0000313" key="9">
    <source>
        <dbReference type="EMBL" id="QQR29293.1"/>
    </source>
</evidence>
<dbReference type="KEGG" id="amur:ADH66_04640"/>
<dbReference type="GO" id="GO:0005829">
    <property type="term" value="C:cytosol"/>
    <property type="evidence" value="ECO:0007669"/>
    <property type="project" value="TreeGrafter"/>
</dbReference>
<dbReference type="InterPro" id="IPR000905">
    <property type="entry name" value="Gcp-like_dom"/>
</dbReference>
<dbReference type="AlphaFoldDB" id="A0A1Z2XNJ1"/>
<dbReference type="InterPro" id="IPR043129">
    <property type="entry name" value="ATPase_NBD"/>
</dbReference>
<organism evidence="9 11">
    <name type="scientific">Acutalibacter muris</name>
    <dbReference type="NCBI Taxonomy" id="1796620"/>
    <lineage>
        <taxon>Bacteria</taxon>
        <taxon>Bacillati</taxon>
        <taxon>Bacillota</taxon>
        <taxon>Clostridia</taxon>
        <taxon>Eubacteriales</taxon>
        <taxon>Acutalibacteraceae</taxon>
        <taxon>Acutalibacter</taxon>
    </lineage>
</organism>
<evidence type="ECO:0000313" key="11">
    <source>
        <dbReference type="Proteomes" id="UP000596035"/>
    </source>
</evidence>
<dbReference type="PRINTS" id="PR00789">
    <property type="entry name" value="OSIALOPTASE"/>
</dbReference>
<keyword evidence="3" id="KW-0819">tRNA processing</keyword>
<evidence type="ECO:0000259" key="7">
    <source>
        <dbReference type="Pfam" id="PF00814"/>
    </source>
</evidence>
<dbReference type="EMBL" id="CP021422">
    <property type="protein sequence ID" value="ASB40005.1"/>
    <property type="molecule type" value="Genomic_DNA"/>
</dbReference>
<accession>A0A1Z2XNJ1</accession>
<evidence type="ECO:0000256" key="3">
    <source>
        <dbReference type="ARBA" id="ARBA00022694"/>
    </source>
</evidence>
<keyword evidence="10" id="KW-1185">Reference proteome</keyword>
<sequence length="308" mass="32358">MTALGIDTSNYTTSAAKYDGARVTDNLKKPLPVPKGMKGLRQSDAVFHHTRQLPEVLSPLLPDAELSVIGVSVSPTGAEGSYMPCFLTGRGMARVLGAALNVPVYGFSHQQGHIAAALYSAGRLELLEQKFLALHVSGGTTEGLLVSPGGAAGPIALPAARSLDLKAGQAVDRVGVALGLSFPCGPELERLALAWTERVRVRPVLRGADCSLSGIENQCLDMIRRGRPREETARYCLESIAAALEGMCSALLSEHGDLPVVFSGGVCSNSILRKKLSGPFGAYFAAPEFSADNAAGVAILAYKARRTE</sequence>
<comment type="catalytic activity">
    <reaction evidence="6">
        <text>L-threonylcarbamoyladenylate + adenosine(37) in tRNA = N(6)-L-threonylcarbamoyladenosine(37) in tRNA + AMP + H(+)</text>
        <dbReference type="Rhea" id="RHEA:37059"/>
        <dbReference type="Rhea" id="RHEA-COMP:10162"/>
        <dbReference type="Rhea" id="RHEA-COMP:10163"/>
        <dbReference type="ChEBI" id="CHEBI:15378"/>
        <dbReference type="ChEBI" id="CHEBI:73682"/>
        <dbReference type="ChEBI" id="CHEBI:74411"/>
        <dbReference type="ChEBI" id="CHEBI:74418"/>
        <dbReference type="ChEBI" id="CHEBI:456215"/>
        <dbReference type="EC" id="2.3.1.234"/>
    </reaction>
</comment>
<evidence type="ECO:0000313" key="10">
    <source>
        <dbReference type="Proteomes" id="UP000196710"/>
    </source>
</evidence>
<protein>
    <recommendedName>
        <fullName evidence="1">N(6)-L-threonylcarbamoyladenine synthase</fullName>
        <ecNumber evidence="1">2.3.1.234</ecNumber>
    </recommendedName>
</protein>
<evidence type="ECO:0000256" key="1">
    <source>
        <dbReference type="ARBA" id="ARBA00012156"/>
    </source>
</evidence>
<dbReference type="InterPro" id="IPR017861">
    <property type="entry name" value="KAE1/TsaD"/>
</dbReference>
<evidence type="ECO:0000313" key="8">
    <source>
        <dbReference type="EMBL" id="ASB40005.1"/>
    </source>
</evidence>
<reference evidence="10" key="2">
    <citation type="submission" date="2017-05" db="EMBL/GenBank/DDBJ databases">
        <title>Improved OligoMM genomes.</title>
        <authorList>
            <person name="Garzetti D."/>
        </authorList>
    </citation>
    <scope>NUCLEOTIDE SEQUENCE [LARGE SCALE GENOMIC DNA]</scope>
    <source>
        <strain evidence="10">KB18</strain>
    </source>
</reference>
<name>A0A1Z2XNJ1_9FIRM</name>
<evidence type="ECO:0000256" key="2">
    <source>
        <dbReference type="ARBA" id="ARBA00022679"/>
    </source>
</evidence>
<dbReference type="Proteomes" id="UP000596035">
    <property type="component" value="Chromosome"/>
</dbReference>
<reference evidence="9 11" key="3">
    <citation type="submission" date="2020-11" db="EMBL/GenBank/DDBJ databases">
        <title>Closed and high quality bacterial genomes of the OMM12 community.</title>
        <authorList>
            <person name="Marbouty M."/>
            <person name="Lamy-Besnier Q."/>
            <person name="Debarbieux L."/>
            <person name="Koszul R."/>
        </authorList>
    </citation>
    <scope>NUCLEOTIDE SEQUENCE [LARGE SCALE GENOMIC DNA]</scope>
    <source>
        <strain evidence="9 11">KB18</strain>
    </source>
</reference>
<dbReference type="Proteomes" id="UP000196710">
    <property type="component" value="Chromosome"/>
</dbReference>
<dbReference type="RefSeq" id="WP_066535091.1">
    <property type="nucleotide sequence ID" value="NZ_CP021422.1"/>
</dbReference>
<keyword evidence="2" id="KW-0808">Transferase</keyword>
<dbReference type="EC" id="2.3.1.234" evidence="1"/>
<gene>
    <name evidence="8" type="ORF">ADH66_04640</name>
    <name evidence="9" type="ORF">I5Q82_14705</name>
</gene>
<keyword evidence="4" id="KW-0479">Metal-binding</keyword>
<dbReference type="PANTHER" id="PTHR11735">
    <property type="entry name" value="TRNA N6-ADENOSINE THREONYLCARBAMOYLTRANSFERASE"/>
    <property type="match status" value="1"/>
</dbReference>
<dbReference type="PANTHER" id="PTHR11735:SF11">
    <property type="entry name" value="TRNA THREONYLCARBAMOYLADENOSINE BIOSYNTHESIS PROTEIN TSAB"/>
    <property type="match status" value="1"/>
</dbReference>
<keyword evidence="5" id="KW-0012">Acyltransferase</keyword>